<dbReference type="RefSeq" id="WP_116885382.1">
    <property type="nucleotide sequence ID" value="NZ_CAJKCJ010000055.1"/>
</dbReference>
<sequence length="380" mass="41721">MEYREIGRTGLSAGIIGLGSEHLDNKPYATVEETIHAALDHGINLMDLFMPGEEVRSNIGRALAGRRDRMMIQGHICSVDLNRQYDISRDLATCRKYFENLLRCLNTDYIDFGMLFFIDSAEDFSSVFESDLLEYAQQLKRKGTIRAIGASSHNPVTARRVVESGVVDLLMFSVNPAFDMMPPETDLETMIGDPAGSMTGMNPVRADLYRLCEQRGVGITVMKTLGAGKLLSREHTPFAEPLTVGQCIHYALTRPAVVSTLIGCQSAAQVAEAVGYLDLSESERDYAPVVGSRRNDFKGNCVYCSHCQPCPAGIDIAAVNKYLDIARLDEAHIPPGIAQHYRSLKKHGSDCIGCGSCQKRCPFAVPVIENMKRAATLFGA</sequence>
<dbReference type="InterPro" id="IPR017896">
    <property type="entry name" value="4Fe4S_Fe-S-bd"/>
</dbReference>
<dbReference type="PANTHER" id="PTHR43312:SF1">
    <property type="entry name" value="NADP-DEPENDENT OXIDOREDUCTASE DOMAIN-CONTAINING PROTEIN"/>
    <property type="match status" value="1"/>
</dbReference>
<feature type="domain" description="4Fe-4S ferredoxin-type" evidence="4">
    <location>
        <begin position="342"/>
        <end position="371"/>
    </location>
</feature>
<evidence type="ECO:0000313" key="5">
    <source>
        <dbReference type="EMBL" id="NMD88845.1"/>
    </source>
</evidence>
<accession>A0A2U1AL95</accession>
<dbReference type="SUPFAM" id="SSF51430">
    <property type="entry name" value="NAD(P)-linked oxidoreductase"/>
    <property type="match status" value="1"/>
</dbReference>
<dbReference type="EMBL" id="QEKH01000032">
    <property type="protein sequence ID" value="PVY37188.1"/>
    <property type="molecule type" value="Genomic_DNA"/>
</dbReference>
<keyword evidence="2" id="KW-0408">Iron</keyword>
<dbReference type="InterPro" id="IPR023210">
    <property type="entry name" value="NADP_OxRdtase_dom"/>
</dbReference>
<keyword evidence="3" id="KW-0411">Iron-sulfur</keyword>
<dbReference type="Gene3D" id="3.20.20.100">
    <property type="entry name" value="NADP-dependent oxidoreductase domain"/>
    <property type="match status" value="1"/>
</dbReference>
<dbReference type="GO" id="GO:0051536">
    <property type="term" value="F:iron-sulfur cluster binding"/>
    <property type="evidence" value="ECO:0007669"/>
    <property type="project" value="UniProtKB-KW"/>
</dbReference>
<dbReference type="Proteomes" id="UP000245959">
    <property type="component" value="Unassembled WGS sequence"/>
</dbReference>
<dbReference type="AlphaFoldDB" id="A0A2U1AL95"/>
<evidence type="ECO:0000313" key="6">
    <source>
        <dbReference type="EMBL" id="PVY37188.1"/>
    </source>
</evidence>
<comment type="caution">
    <text evidence="6">The sequence shown here is derived from an EMBL/GenBank/DDBJ whole genome shotgun (WGS) entry which is preliminary data.</text>
</comment>
<reference evidence="5 8" key="2">
    <citation type="submission" date="2020-04" db="EMBL/GenBank/DDBJ databases">
        <authorList>
            <person name="Hitch T.C.A."/>
            <person name="Wylensek D."/>
            <person name="Clavel T."/>
        </authorList>
    </citation>
    <scope>NUCLEOTIDE SEQUENCE [LARGE SCALE GENOMIC DNA]</scope>
    <source>
        <strain evidence="5 8">COR2-253-APC-1A</strain>
    </source>
</reference>
<reference evidence="6 7" key="1">
    <citation type="submission" date="2018-04" db="EMBL/GenBank/DDBJ databases">
        <title>Genomic Encyclopedia of Type Strains, Phase IV (KMG-IV): sequencing the most valuable type-strain genomes for metagenomic binning, comparative biology and taxonomic classification.</title>
        <authorList>
            <person name="Goeker M."/>
        </authorList>
    </citation>
    <scope>NUCLEOTIDE SEQUENCE [LARGE SCALE GENOMIC DNA]</scope>
    <source>
        <strain evidence="6 7">DSM 14823</strain>
    </source>
</reference>
<evidence type="ECO:0000313" key="8">
    <source>
        <dbReference type="Proteomes" id="UP000576225"/>
    </source>
</evidence>
<dbReference type="GO" id="GO:0046872">
    <property type="term" value="F:metal ion binding"/>
    <property type="evidence" value="ECO:0007669"/>
    <property type="project" value="UniProtKB-KW"/>
</dbReference>
<name>A0A2U1AL95_9BACT</name>
<proteinExistence type="predicted"/>
<evidence type="ECO:0000256" key="3">
    <source>
        <dbReference type="ARBA" id="ARBA00023014"/>
    </source>
</evidence>
<dbReference type="InterPro" id="IPR053135">
    <property type="entry name" value="AKR2_Oxidoreductase"/>
</dbReference>
<protein>
    <submittedName>
        <fullName evidence="5">Aldo/keto reductase</fullName>
    </submittedName>
</protein>
<evidence type="ECO:0000313" key="7">
    <source>
        <dbReference type="Proteomes" id="UP000245959"/>
    </source>
</evidence>
<dbReference type="EMBL" id="JABAEW010000061">
    <property type="protein sequence ID" value="NMD88845.1"/>
    <property type="molecule type" value="Genomic_DNA"/>
</dbReference>
<gene>
    <name evidence="6" type="ORF">C8D82_13226</name>
    <name evidence="5" type="ORF">HF882_19855</name>
</gene>
<dbReference type="Proteomes" id="UP000576225">
    <property type="component" value="Unassembled WGS sequence"/>
</dbReference>
<dbReference type="SUPFAM" id="SSF46548">
    <property type="entry name" value="alpha-helical ferredoxin"/>
    <property type="match status" value="1"/>
</dbReference>
<evidence type="ECO:0000256" key="2">
    <source>
        <dbReference type="ARBA" id="ARBA00023004"/>
    </source>
</evidence>
<dbReference type="PROSITE" id="PS00198">
    <property type="entry name" value="4FE4S_FER_1"/>
    <property type="match status" value="1"/>
</dbReference>
<dbReference type="GeneID" id="78296662"/>
<dbReference type="CDD" id="cd19100">
    <property type="entry name" value="AKR_unchar"/>
    <property type="match status" value="1"/>
</dbReference>
<keyword evidence="1" id="KW-0479">Metal-binding</keyword>
<keyword evidence="7" id="KW-1185">Reference proteome</keyword>
<dbReference type="Pfam" id="PF00248">
    <property type="entry name" value="Aldo_ket_red"/>
    <property type="match status" value="1"/>
</dbReference>
<organism evidence="6 7">
    <name type="scientific">Victivallis vadensis</name>
    <dbReference type="NCBI Taxonomy" id="172901"/>
    <lineage>
        <taxon>Bacteria</taxon>
        <taxon>Pseudomonadati</taxon>
        <taxon>Lentisphaerota</taxon>
        <taxon>Lentisphaeria</taxon>
        <taxon>Victivallales</taxon>
        <taxon>Victivallaceae</taxon>
        <taxon>Victivallis</taxon>
    </lineage>
</organism>
<evidence type="ECO:0000256" key="1">
    <source>
        <dbReference type="ARBA" id="ARBA00022723"/>
    </source>
</evidence>
<dbReference type="PROSITE" id="PS51379">
    <property type="entry name" value="4FE4S_FER_2"/>
    <property type="match status" value="1"/>
</dbReference>
<dbReference type="InterPro" id="IPR017900">
    <property type="entry name" value="4Fe4S_Fe_S_CS"/>
</dbReference>
<dbReference type="InterPro" id="IPR036812">
    <property type="entry name" value="NAD(P)_OxRdtase_dom_sf"/>
</dbReference>
<evidence type="ECO:0000259" key="4">
    <source>
        <dbReference type="PROSITE" id="PS51379"/>
    </source>
</evidence>
<dbReference type="PANTHER" id="PTHR43312">
    <property type="entry name" value="D-THREO-ALDOSE 1-DEHYDROGENASE"/>
    <property type="match status" value="1"/>
</dbReference>